<feature type="transmembrane region" description="Helical" evidence="8">
    <location>
        <begin position="197"/>
        <end position="215"/>
    </location>
</feature>
<dbReference type="GO" id="GO:0005886">
    <property type="term" value="C:plasma membrane"/>
    <property type="evidence" value="ECO:0007669"/>
    <property type="project" value="TreeGrafter"/>
</dbReference>
<evidence type="ECO:0000256" key="5">
    <source>
        <dbReference type="ARBA" id="ARBA00022989"/>
    </source>
</evidence>
<dbReference type="InterPro" id="IPR001248">
    <property type="entry name" value="Pur-cyt_permease"/>
</dbReference>
<comment type="subcellular location">
    <subcellularLocation>
        <location evidence="1">Membrane</location>
        <topology evidence="1">Multi-pass membrane protein</topology>
    </subcellularLocation>
</comment>
<sequence length="474" mass="50754">MDRNRSHGESIEQHSIDYVPPEERHGKPWHLFTVWFSSNVQITAFVTGVLAVTLGLDLPWAVATILIGNLVGAVFMAYHSIQGPRLGVPQMIQSRAQFGFLGTLLPVVIVLCMYMGFGIEGGVITGQAFANWAHISFTWSVIIQGAVPAVIAIVGYTVIHLSTRVVSVVSGLLFLALTIALAGHLPEHLPSGPAPSFGTVLLVISIFVSWQLTWAPYVSDYSRYLPEDTPSRTTFLWTYAGSALGSSWVMILGAFAATISAEAVGNDAIGMLSQQIPALSSAILLAIVIGIVPAGVYGYYGMYLTAISAFSAKGHGSATPLVRAVFIVVSAALTIAATLMASGHILSTVENITLFLLYLLVPWTAINLTDYYVVRRGHYDVGELFRPRGEYGLVNWPAVVVYLVAIAAQIPFISSSLYTGPLVDYLGGADISWIVGLLVATVLYLAYTRRTRKVAQPVGARASAPGSDTPLPVD</sequence>
<dbReference type="AlphaFoldDB" id="A0AAU1U232"/>
<dbReference type="PIRSF" id="PIRSF002744">
    <property type="entry name" value="Pur-cyt_permease"/>
    <property type="match status" value="1"/>
</dbReference>
<dbReference type="InterPro" id="IPR026030">
    <property type="entry name" value="Pur-cyt_permease_Fcy2/21/22"/>
</dbReference>
<evidence type="ECO:0000256" key="1">
    <source>
        <dbReference type="ARBA" id="ARBA00004141"/>
    </source>
</evidence>
<feature type="transmembrane region" description="Helical" evidence="8">
    <location>
        <begin position="58"/>
        <end position="78"/>
    </location>
</feature>
<feature type="transmembrane region" description="Helical" evidence="8">
    <location>
        <begin position="425"/>
        <end position="447"/>
    </location>
</feature>
<keyword evidence="4 8" id="KW-0812">Transmembrane</keyword>
<evidence type="ECO:0000256" key="7">
    <source>
        <dbReference type="PIRNR" id="PIRNR002744"/>
    </source>
</evidence>
<feature type="transmembrane region" description="Helical" evidence="8">
    <location>
        <begin position="352"/>
        <end position="373"/>
    </location>
</feature>
<evidence type="ECO:0000313" key="9">
    <source>
        <dbReference type="EMBL" id="WTS11474.1"/>
    </source>
</evidence>
<evidence type="ECO:0000256" key="2">
    <source>
        <dbReference type="ARBA" id="ARBA00008974"/>
    </source>
</evidence>
<feature type="transmembrane region" description="Helical" evidence="8">
    <location>
        <begin position="165"/>
        <end position="185"/>
    </location>
</feature>
<feature type="transmembrane region" description="Helical" evidence="8">
    <location>
        <begin position="31"/>
        <end position="52"/>
    </location>
</feature>
<keyword evidence="6 7" id="KW-0472">Membrane</keyword>
<dbReference type="Gene3D" id="1.10.4160.10">
    <property type="entry name" value="Hydantoin permease"/>
    <property type="match status" value="1"/>
</dbReference>
<evidence type="ECO:0000256" key="8">
    <source>
        <dbReference type="SAM" id="Phobius"/>
    </source>
</evidence>
<keyword evidence="5 8" id="KW-1133">Transmembrane helix</keyword>
<reference evidence="9" key="1">
    <citation type="submission" date="2022-10" db="EMBL/GenBank/DDBJ databases">
        <title>The complete genomes of actinobacterial strains from the NBC collection.</title>
        <authorList>
            <person name="Joergensen T.S."/>
            <person name="Alvarez Arevalo M."/>
            <person name="Sterndorff E.B."/>
            <person name="Faurdal D."/>
            <person name="Vuksanovic O."/>
            <person name="Mourched A.-S."/>
            <person name="Charusanti P."/>
            <person name="Shaw S."/>
            <person name="Blin K."/>
            <person name="Weber T."/>
        </authorList>
    </citation>
    <scope>NUCLEOTIDE SEQUENCE</scope>
    <source>
        <strain evidence="9">NBC_00119</strain>
    </source>
</reference>
<feature type="transmembrane region" description="Helical" evidence="8">
    <location>
        <begin position="236"/>
        <end position="259"/>
    </location>
</feature>
<keyword evidence="3 7" id="KW-0813">Transport</keyword>
<feature type="transmembrane region" description="Helical" evidence="8">
    <location>
        <begin position="393"/>
        <end position="413"/>
    </location>
</feature>
<name>A0AAU1U232_9ACTN</name>
<feature type="transmembrane region" description="Helical" evidence="8">
    <location>
        <begin position="98"/>
        <end position="117"/>
    </location>
</feature>
<gene>
    <name evidence="9" type="ORF">OHU69_10620</name>
</gene>
<feature type="transmembrane region" description="Helical" evidence="8">
    <location>
        <begin position="279"/>
        <end position="300"/>
    </location>
</feature>
<comment type="similarity">
    <text evidence="2 7">Belongs to the purine-cytosine permease (2.A.39) family.</text>
</comment>
<feature type="transmembrane region" description="Helical" evidence="8">
    <location>
        <begin position="137"/>
        <end position="158"/>
    </location>
</feature>
<dbReference type="Pfam" id="PF02133">
    <property type="entry name" value="Transp_cyt_pur"/>
    <property type="match status" value="1"/>
</dbReference>
<dbReference type="CDD" id="cd11484">
    <property type="entry name" value="SLC-NCS1sbd_CobB-like"/>
    <property type="match status" value="1"/>
</dbReference>
<dbReference type="GO" id="GO:0022857">
    <property type="term" value="F:transmembrane transporter activity"/>
    <property type="evidence" value="ECO:0007669"/>
    <property type="project" value="InterPro"/>
</dbReference>
<evidence type="ECO:0000256" key="3">
    <source>
        <dbReference type="ARBA" id="ARBA00022448"/>
    </source>
</evidence>
<evidence type="ECO:0000256" key="4">
    <source>
        <dbReference type="ARBA" id="ARBA00022692"/>
    </source>
</evidence>
<dbReference type="EMBL" id="CP108195">
    <property type="protein sequence ID" value="WTS11474.1"/>
    <property type="molecule type" value="Genomic_DNA"/>
</dbReference>
<organism evidence="9">
    <name type="scientific">Streptomyces sp. NBC_00119</name>
    <dbReference type="NCBI Taxonomy" id="2975659"/>
    <lineage>
        <taxon>Bacteria</taxon>
        <taxon>Bacillati</taxon>
        <taxon>Actinomycetota</taxon>
        <taxon>Actinomycetes</taxon>
        <taxon>Kitasatosporales</taxon>
        <taxon>Streptomycetaceae</taxon>
        <taxon>Streptomyces</taxon>
    </lineage>
</organism>
<dbReference type="PANTHER" id="PTHR31806:SF1">
    <property type="entry name" value="PURINE-CYTOSINE PERMEASE FCY2-RELATED"/>
    <property type="match status" value="1"/>
</dbReference>
<dbReference type="PANTHER" id="PTHR31806">
    <property type="entry name" value="PURINE-CYTOSINE PERMEASE FCY2-RELATED"/>
    <property type="match status" value="1"/>
</dbReference>
<accession>A0AAU1U232</accession>
<evidence type="ECO:0000256" key="6">
    <source>
        <dbReference type="ARBA" id="ARBA00023136"/>
    </source>
</evidence>
<feature type="transmembrane region" description="Helical" evidence="8">
    <location>
        <begin position="321"/>
        <end position="346"/>
    </location>
</feature>
<proteinExistence type="inferred from homology"/>
<protein>
    <submittedName>
        <fullName evidence="9">Cytosine permease</fullName>
    </submittedName>
</protein>